<dbReference type="InterPro" id="IPR002104">
    <property type="entry name" value="Integrase_catalytic"/>
</dbReference>
<dbReference type="PROSITE" id="PS51900">
    <property type="entry name" value="CB"/>
    <property type="match status" value="1"/>
</dbReference>
<keyword evidence="10 11" id="KW-0131">Cell cycle</keyword>
<evidence type="ECO:0000256" key="9">
    <source>
        <dbReference type="ARBA" id="ARBA00023172"/>
    </source>
</evidence>
<evidence type="ECO:0000313" key="14">
    <source>
        <dbReference type="EMBL" id="RUO18830.1"/>
    </source>
</evidence>
<comment type="subcellular location">
    <subcellularLocation>
        <location evidence="1 11">Cytoplasm</location>
    </subcellularLocation>
</comment>
<evidence type="ECO:0000313" key="15">
    <source>
        <dbReference type="Proteomes" id="UP000288212"/>
    </source>
</evidence>
<protein>
    <recommendedName>
        <fullName evidence="3 11">Tyrosine recombinase XerC</fullName>
    </recommendedName>
</protein>
<dbReference type="GO" id="GO:0051301">
    <property type="term" value="P:cell division"/>
    <property type="evidence" value="ECO:0007669"/>
    <property type="project" value="UniProtKB-UniRule"/>
</dbReference>
<evidence type="ECO:0000256" key="4">
    <source>
        <dbReference type="ARBA" id="ARBA00022490"/>
    </source>
</evidence>
<dbReference type="HAMAP" id="MF_01808">
    <property type="entry name" value="Recomb_XerC_XerD"/>
    <property type="match status" value="1"/>
</dbReference>
<evidence type="ECO:0000256" key="5">
    <source>
        <dbReference type="ARBA" id="ARBA00022618"/>
    </source>
</evidence>
<dbReference type="RefSeq" id="WP_126793508.1">
    <property type="nucleotide sequence ID" value="NZ_PIPI01000007.1"/>
</dbReference>
<comment type="subunit">
    <text evidence="11">Forms a cyclic heterotetrameric complex composed of two molecules of XerC and two molecules of XerD.</text>
</comment>
<dbReference type="Pfam" id="PF00589">
    <property type="entry name" value="Phage_integrase"/>
    <property type="match status" value="1"/>
</dbReference>
<dbReference type="GO" id="GO:0007059">
    <property type="term" value="P:chromosome segregation"/>
    <property type="evidence" value="ECO:0007669"/>
    <property type="project" value="UniProtKB-UniRule"/>
</dbReference>
<evidence type="ECO:0000256" key="1">
    <source>
        <dbReference type="ARBA" id="ARBA00004496"/>
    </source>
</evidence>
<dbReference type="PANTHER" id="PTHR30349">
    <property type="entry name" value="PHAGE INTEGRASE-RELATED"/>
    <property type="match status" value="1"/>
</dbReference>
<dbReference type="GO" id="GO:0005737">
    <property type="term" value="C:cytoplasm"/>
    <property type="evidence" value="ECO:0007669"/>
    <property type="project" value="UniProtKB-SubCell"/>
</dbReference>
<evidence type="ECO:0000256" key="3">
    <source>
        <dbReference type="ARBA" id="ARBA00015804"/>
    </source>
</evidence>
<keyword evidence="7 11" id="KW-0229">DNA integration</keyword>
<comment type="caution">
    <text evidence="14">The sequence shown here is derived from an EMBL/GenBank/DDBJ whole genome shotgun (WGS) entry which is preliminary data.</text>
</comment>
<accession>A0A432VR85</accession>
<dbReference type="GO" id="GO:0009037">
    <property type="term" value="F:tyrosine-based site-specific recombinase activity"/>
    <property type="evidence" value="ECO:0007669"/>
    <property type="project" value="UniProtKB-UniRule"/>
</dbReference>
<dbReference type="Gene3D" id="1.10.443.10">
    <property type="entry name" value="Intergrase catalytic core"/>
    <property type="match status" value="1"/>
</dbReference>
<dbReference type="InterPro" id="IPR050090">
    <property type="entry name" value="Tyrosine_recombinase_XerCD"/>
</dbReference>
<evidence type="ECO:0000256" key="11">
    <source>
        <dbReference type="HAMAP-Rule" id="MF_01808"/>
    </source>
</evidence>
<dbReference type="NCBIfam" id="TIGR02224">
    <property type="entry name" value="recomb_XerC"/>
    <property type="match status" value="1"/>
</dbReference>
<dbReference type="InterPro" id="IPR044068">
    <property type="entry name" value="CB"/>
</dbReference>
<comment type="similarity">
    <text evidence="2 11">Belongs to the 'phage' integrase family. XerC subfamily.</text>
</comment>
<dbReference type="NCBIfam" id="NF001399">
    <property type="entry name" value="PRK00283.1"/>
    <property type="match status" value="1"/>
</dbReference>
<comment type="function">
    <text evidence="11">Site-specific tyrosine recombinase, which acts by catalyzing the cutting and rejoining of the recombining DNA molecules. The XerC-XerD complex is essential to convert dimers of the bacterial chromosome into monomers to permit their segregation at cell division. It also contributes to the segregational stability of plasmids.</text>
</comment>
<reference evidence="14 15" key="1">
    <citation type="journal article" date="2011" name="Front. Microbiol.">
        <title>Genomic signatures of strain selection and enhancement in Bacillus atrophaeus var. globigii, a historical biowarfare simulant.</title>
        <authorList>
            <person name="Gibbons H.S."/>
            <person name="Broomall S.M."/>
            <person name="McNew L.A."/>
            <person name="Daligault H."/>
            <person name="Chapman C."/>
            <person name="Bruce D."/>
            <person name="Karavis M."/>
            <person name="Krepps M."/>
            <person name="McGregor P.A."/>
            <person name="Hong C."/>
            <person name="Park K.H."/>
            <person name="Akmal A."/>
            <person name="Feldman A."/>
            <person name="Lin J.S."/>
            <person name="Chang W.E."/>
            <person name="Higgs B.W."/>
            <person name="Demirev P."/>
            <person name="Lindquist J."/>
            <person name="Liem A."/>
            <person name="Fochler E."/>
            <person name="Read T.D."/>
            <person name="Tapia R."/>
            <person name="Johnson S."/>
            <person name="Bishop-Lilly K.A."/>
            <person name="Detter C."/>
            <person name="Han C."/>
            <person name="Sozhamannan S."/>
            <person name="Rosenzweig C.N."/>
            <person name="Skowronski E.W."/>
        </authorList>
    </citation>
    <scope>NUCLEOTIDE SEQUENCE [LARGE SCALE GENOMIC DNA]</scope>
    <source>
        <strain evidence="14 15">AK5</strain>
    </source>
</reference>
<evidence type="ECO:0000256" key="7">
    <source>
        <dbReference type="ARBA" id="ARBA00022908"/>
    </source>
</evidence>
<evidence type="ECO:0000256" key="6">
    <source>
        <dbReference type="ARBA" id="ARBA00022829"/>
    </source>
</evidence>
<evidence type="ECO:0000256" key="2">
    <source>
        <dbReference type="ARBA" id="ARBA00006657"/>
    </source>
</evidence>
<evidence type="ECO:0000256" key="10">
    <source>
        <dbReference type="ARBA" id="ARBA00023306"/>
    </source>
</evidence>
<sequence>MSAQLGQEVEKFLTHLRDVRGYAALSLSSYERQLTLICRQLEEAGIKTWAQLTVAAVENLLLHWRRAGAGASSVNQRLAALRSFCDFLVQQGQLQANPAKVVKAPKAAKRLPKNLDIDAVIQLLEIDPTDELAIRDRAMFELLYSSGLRLAELVSLNVADIQPDRELRVTGKGSKTRIVPYGKEAAQWLERWLQVRQTWAGAAQSALFLSKQQRRLSDRSVQQRLKKWGIQQGLFENIHPHKLRHSFATHMLETSQDLRAVQEMLGHANLSTTQIYTHLDFQRLAAVYDSAHPRAKRKS</sequence>
<dbReference type="PROSITE" id="PS51898">
    <property type="entry name" value="TYR_RECOMBINASE"/>
    <property type="match status" value="1"/>
</dbReference>
<dbReference type="InterPro" id="IPR010998">
    <property type="entry name" value="Integrase_recombinase_N"/>
</dbReference>
<dbReference type="InterPro" id="IPR013762">
    <property type="entry name" value="Integrase-like_cat_sf"/>
</dbReference>
<feature type="domain" description="Core-binding (CB)" evidence="13">
    <location>
        <begin position="3"/>
        <end position="89"/>
    </location>
</feature>
<keyword evidence="8 11" id="KW-0238">DNA-binding</keyword>
<feature type="domain" description="Tyr recombinase" evidence="12">
    <location>
        <begin position="110"/>
        <end position="289"/>
    </location>
</feature>
<dbReference type="EMBL" id="PIPI01000007">
    <property type="protein sequence ID" value="RUO18830.1"/>
    <property type="molecule type" value="Genomic_DNA"/>
</dbReference>
<keyword evidence="5 11" id="KW-0132">Cell division</keyword>
<feature type="active site" evidence="11">
    <location>
        <position position="172"/>
    </location>
</feature>
<evidence type="ECO:0000259" key="12">
    <source>
        <dbReference type="PROSITE" id="PS51898"/>
    </source>
</evidence>
<evidence type="ECO:0000256" key="8">
    <source>
        <dbReference type="ARBA" id="ARBA00023125"/>
    </source>
</evidence>
<proteinExistence type="inferred from homology"/>
<feature type="active site" evidence="11">
    <location>
        <position position="244"/>
    </location>
</feature>
<dbReference type="GO" id="GO:0003677">
    <property type="term" value="F:DNA binding"/>
    <property type="evidence" value="ECO:0007669"/>
    <property type="project" value="UniProtKB-UniRule"/>
</dbReference>
<organism evidence="14 15">
    <name type="scientific">Aliidiomarina haloalkalitolerans</name>
    <dbReference type="NCBI Taxonomy" id="859059"/>
    <lineage>
        <taxon>Bacteria</taxon>
        <taxon>Pseudomonadati</taxon>
        <taxon>Pseudomonadota</taxon>
        <taxon>Gammaproteobacteria</taxon>
        <taxon>Alteromonadales</taxon>
        <taxon>Idiomarinaceae</taxon>
        <taxon>Aliidiomarina</taxon>
    </lineage>
</organism>
<dbReference type="InterPro" id="IPR023009">
    <property type="entry name" value="Tyrosine_recombinase_XerC/XerD"/>
</dbReference>
<keyword evidence="6 11" id="KW-0159">Chromosome partition</keyword>
<evidence type="ECO:0000259" key="13">
    <source>
        <dbReference type="PROSITE" id="PS51900"/>
    </source>
</evidence>
<keyword evidence="4 11" id="KW-0963">Cytoplasm</keyword>
<dbReference type="InterPro" id="IPR004107">
    <property type="entry name" value="Integrase_SAM-like_N"/>
</dbReference>
<dbReference type="InterPro" id="IPR011010">
    <property type="entry name" value="DNA_brk_join_enz"/>
</dbReference>
<feature type="active site" evidence="11">
    <location>
        <position position="149"/>
    </location>
</feature>
<dbReference type="Gene3D" id="1.10.150.130">
    <property type="match status" value="1"/>
</dbReference>
<feature type="active site" evidence="11">
    <location>
        <position position="241"/>
    </location>
</feature>
<dbReference type="InterPro" id="IPR011931">
    <property type="entry name" value="Recomb_XerC"/>
</dbReference>
<feature type="active site" evidence="11">
    <location>
        <position position="267"/>
    </location>
</feature>
<dbReference type="AlphaFoldDB" id="A0A432VR85"/>
<dbReference type="SUPFAM" id="SSF56349">
    <property type="entry name" value="DNA breaking-rejoining enzymes"/>
    <property type="match status" value="1"/>
</dbReference>
<gene>
    <name evidence="11" type="primary">xerC</name>
    <name evidence="14" type="ORF">CWE06_09525</name>
</gene>
<dbReference type="OrthoDB" id="9801717at2"/>
<dbReference type="CDD" id="cd00798">
    <property type="entry name" value="INT_XerDC_C"/>
    <property type="match status" value="1"/>
</dbReference>
<keyword evidence="9 11" id="KW-0233">DNA recombination</keyword>
<dbReference type="Proteomes" id="UP000288212">
    <property type="component" value="Unassembled WGS sequence"/>
</dbReference>
<feature type="active site" description="O-(3'-phospho-DNA)-tyrosine intermediate" evidence="11">
    <location>
        <position position="276"/>
    </location>
</feature>
<keyword evidence="15" id="KW-1185">Reference proteome</keyword>
<dbReference type="Pfam" id="PF02899">
    <property type="entry name" value="Phage_int_SAM_1"/>
    <property type="match status" value="1"/>
</dbReference>
<name>A0A432VR85_9GAMM</name>
<dbReference type="GO" id="GO:0006313">
    <property type="term" value="P:DNA transposition"/>
    <property type="evidence" value="ECO:0007669"/>
    <property type="project" value="UniProtKB-UniRule"/>
</dbReference>
<dbReference type="PANTHER" id="PTHR30349:SF81">
    <property type="entry name" value="TYROSINE RECOMBINASE XERC"/>
    <property type="match status" value="1"/>
</dbReference>